<keyword evidence="2" id="KW-1185">Reference proteome</keyword>
<protein>
    <submittedName>
        <fullName evidence="1">Uncharacterized protein</fullName>
    </submittedName>
</protein>
<accession>C5M9X1</accession>
<dbReference type="VEuPathDB" id="FungiDB:CTRG_02283"/>
<reference evidence="1 2" key="1">
    <citation type="journal article" date="2009" name="Nature">
        <title>Evolution of pathogenicity and sexual reproduction in eight Candida genomes.</title>
        <authorList>
            <person name="Butler G."/>
            <person name="Rasmussen M.D."/>
            <person name="Lin M.F."/>
            <person name="Santos M.A."/>
            <person name="Sakthikumar S."/>
            <person name="Munro C.A."/>
            <person name="Rheinbay E."/>
            <person name="Grabherr M."/>
            <person name="Forche A."/>
            <person name="Reedy J.L."/>
            <person name="Agrafioti I."/>
            <person name="Arnaud M.B."/>
            <person name="Bates S."/>
            <person name="Brown A.J."/>
            <person name="Brunke S."/>
            <person name="Costanzo M.C."/>
            <person name="Fitzpatrick D.A."/>
            <person name="de Groot P.W."/>
            <person name="Harris D."/>
            <person name="Hoyer L.L."/>
            <person name="Hube B."/>
            <person name="Klis F.M."/>
            <person name="Kodira C."/>
            <person name="Lennard N."/>
            <person name="Logue M.E."/>
            <person name="Martin R."/>
            <person name="Neiman A.M."/>
            <person name="Nikolaou E."/>
            <person name="Quail M.A."/>
            <person name="Quinn J."/>
            <person name="Santos M.C."/>
            <person name="Schmitzberger F.F."/>
            <person name="Sherlock G."/>
            <person name="Shah P."/>
            <person name="Silverstein K.A."/>
            <person name="Skrzypek M.S."/>
            <person name="Soll D."/>
            <person name="Staggs R."/>
            <person name="Stansfield I."/>
            <person name="Stumpf M.P."/>
            <person name="Sudbery P.E."/>
            <person name="Srikantha T."/>
            <person name="Zeng Q."/>
            <person name="Berman J."/>
            <person name="Berriman M."/>
            <person name="Heitman J."/>
            <person name="Gow N.A."/>
            <person name="Lorenz M.C."/>
            <person name="Birren B.W."/>
            <person name="Kellis M."/>
            <person name="Cuomo C.A."/>
        </authorList>
    </citation>
    <scope>NUCLEOTIDE SEQUENCE [LARGE SCALE GENOMIC DNA]</scope>
    <source>
        <strain evidence="2">ATCC MYA-3404 / T1</strain>
    </source>
</reference>
<dbReference type="EMBL" id="GG692397">
    <property type="protein sequence ID" value="EER33464.1"/>
    <property type="molecule type" value="Genomic_DNA"/>
</dbReference>
<organism evidence="1 2">
    <name type="scientific">Candida tropicalis (strain ATCC MYA-3404 / T1)</name>
    <name type="common">Yeast</name>
    <dbReference type="NCBI Taxonomy" id="294747"/>
    <lineage>
        <taxon>Eukaryota</taxon>
        <taxon>Fungi</taxon>
        <taxon>Dikarya</taxon>
        <taxon>Ascomycota</taxon>
        <taxon>Saccharomycotina</taxon>
        <taxon>Pichiomycetes</taxon>
        <taxon>Debaryomycetaceae</taxon>
        <taxon>Candida/Lodderomyces clade</taxon>
        <taxon>Candida</taxon>
    </lineage>
</organism>
<dbReference type="KEGG" id="ctp:CTRG_02283"/>
<dbReference type="HOGENOM" id="CLU_1189779_0_0_1"/>
<evidence type="ECO:0000313" key="1">
    <source>
        <dbReference type="EMBL" id="EER33464.1"/>
    </source>
</evidence>
<proteinExistence type="predicted"/>
<evidence type="ECO:0000313" key="2">
    <source>
        <dbReference type="Proteomes" id="UP000002037"/>
    </source>
</evidence>
<name>C5M9X1_CANTT</name>
<dbReference type="AlphaFoldDB" id="C5M9X1"/>
<dbReference type="GeneID" id="8301725"/>
<dbReference type="RefSeq" id="XP_002547985.1">
    <property type="nucleotide sequence ID" value="XM_002547939.1"/>
</dbReference>
<sequence length="233" mass="25810">MIFGFFKTTFRILSIISHSLSLFNDRVIHKCLRLSGKYGYSNGSSFISNNSVILLSLLLLLLKSSFSRWGKSLNLPTILWILHSLRLSSTKDLGKSDKSKIGIFPSSSLSYSRSNNVFNLVYLVKFKCAKLKSSGRSLQLKSSPSIFGGRSIGVFNSLNLLYLNDNLNKLDGSCGKTDNLLPANDNCLKFGGNLNDESISWISSYSILNVVTLSGTWKLEPFNLSIRTPSTSK</sequence>
<dbReference type="Proteomes" id="UP000002037">
    <property type="component" value="Unassembled WGS sequence"/>
</dbReference>
<gene>
    <name evidence="1" type="ORF">CTRG_02283</name>
</gene>